<proteinExistence type="predicted"/>
<gene>
    <name evidence="1" type="ordered locus">Plim_0972</name>
</gene>
<dbReference type="Proteomes" id="UP000002220">
    <property type="component" value="Chromosome"/>
</dbReference>
<keyword evidence="2" id="KW-1185">Reference proteome</keyword>
<sequence length="104" mass="11586">MGIPTTGQKKRQDSFVLTAAIGVRLEVTDARRVAIVKSAAYYGGQVRSRMELSSAVRRNYFRSLTNQFRHVHTTPPKCGKILPHFGGRIPVLSLETYHCNAVPC</sequence>
<organism evidence="1 2">
    <name type="scientific">Planctopirus limnophila (strain ATCC 43296 / DSM 3776 / IFAM 1008 / Mu 290)</name>
    <name type="common">Planctomyces limnophilus</name>
    <dbReference type="NCBI Taxonomy" id="521674"/>
    <lineage>
        <taxon>Bacteria</taxon>
        <taxon>Pseudomonadati</taxon>
        <taxon>Planctomycetota</taxon>
        <taxon>Planctomycetia</taxon>
        <taxon>Planctomycetales</taxon>
        <taxon>Planctomycetaceae</taxon>
        <taxon>Planctopirus</taxon>
    </lineage>
</organism>
<dbReference type="EMBL" id="CP001744">
    <property type="protein sequence ID" value="ADG66816.1"/>
    <property type="molecule type" value="Genomic_DNA"/>
</dbReference>
<accession>D5ST48</accession>
<dbReference type="STRING" id="521674.Plim_0972"/>
<dbReference type="AlphaFoldDB" id="D5ST48"/>
<evidence type="ECO:0000313" key="1">
    <source>
        <dbReference type="EMBL" id="ADG66816.1"/>
    </source>
</evidence>
<dbReference type="HOGENOM" id="CLU_2247538_0_0_0"/>
<reference evidence="1 2" key="1">
    <citation type="journal article" date="2010" name="Stand. Genomic Sci.">
        <title>Complete genome sequence of Planctomyces limnophilus type strain (Mu 290).</title>
        <authorList>
            <person name="Labutti K."/>
            <person name="Sikorski J."/>
            <person name="Schneider S."/>
            <person name="Nolan M."/>
            <person name="Lucas S."/>
            <person name="Glavina Del Rio T."/>
            <person name="Tice H."/>
            <person name="Cheng J.F."/>
            <person name="Goodwin L."/>
            <person name="Pitluck S."/>
            <person name="Liolios K."/>
            <person name="Ivanova N."/>
            <person name="Mavromatis K."/>
            <person name="Mikhailova N."/>
            <person name="Pati A."/>
            <person name="Chen A."/>
            <person name="Palaniappan K."/>
            <person name="Land M."/>
            <person name="Hauser L."/>
            <person name="Chang Y.J."/>
            <person name="Jeffries C.D."/>
            <person name="Tindall B.J."/>
            <person name="Rohde M."/>
            <person name="Goker M."/>
            <person name="Woyke T."/>
            <person name="Bristow J."/>
            <person name="Eisen J.A."/>
            <person name="Markowitz V."/>
            <person name="Hugenholtz P."/>
            <person name="Kyrpides N.C."/>
            <person name="Klenk H.P."/>
            <person name="Lapidus A."/>
        </authorList>
    </citation>
    <scope>NUCLEOTIDE SEQUENCE [LARGE SCALE GENOMIC DNA]</scope>
    <source>
        <strain evidence="2">ATCC 43296 / DSM 3776 / IFAM 1008 / 290</strain>
    </source>
</reference>
<dbReference type="KEGG" id="plm:Plim_0972"/>
<protein>
    <submittedName>
        <fullName evidence="1">Uncharacterized protein</fullName>
    </submittedName>
</protein>
<evidence type="ECO:0000313" key="2">
    <source>
        <dbReference type="Proteomes" id="UP000002220"/>
    </source>
</evidence>
<name>D5ST48_PLAL2</name>